<dbReference type="EMBL" id="JAHRIP010067409">
    <property type="protein sequence ID" value="MEQ2307557.1"/>
    <property type="molecule type" value="Genomic_DNA"/>
</dbReference>
<organism evidence="1 2">
    <name type="scientific">Ameca splendens</name>
    <dbReference type="NCBI Taxonomy" id="208324"/>
    <lineage>
        <taxon>Eukaryota</taxon>
        <taxon>Metazoa</taxon>
        <taxon>Chordata</taxon>
        <taxon>Craniata</taxon>
        <taxon>Vertebrata</taxon>
        <taxon>Euteleostomi</taxon>
        <taxon>Actinopterygii</taxon>
        <taxon>Neopterygii</taxon>
        <taxon>Teleostei</taxon>
        <taxon>Neoteleostei</taxon>
        <taxon>Acanthomorphata</taxon>
        <taxon>Ovalentaria</taxon>
        <taxon>Atherinomorphae</taxon>
        <taxon>Cyprinodontiformes</taxon>
        <taxon>Goodeidae</taxon>
        <taxon>Ameca</taxon>
    </lineage>
</organism>
<gene>
    <name evidence="1" type="ORF">AMECASPLE_019509</name>
</gene>
<keyword evidence="2" id="KW-1185">Reference proteome</keyword>
<comment type="caution">
    <text evidence="1">The sequence shown here is derived from an EMBL/GenBank/DDBJ whole genome shotgun (WGS) entry which is preliminary data.</text>
</comment>
<evidence type="ECO:0000313" key="1">
    <source>
        <dbReference type="EMBL" id="MEQ2307557.1"/>
    </source>
</evidence>
<name>A0ABV0ZMT7_9TELE</name>
<evidence type="ECO:0000313" key="2">
    <source>
        <dbReference type="Proteomes" id="UP001469553"/>
    </source>
</evidence>
<sequence>MARNLEERRQVEEAVNNSLPECCPLVEYLNLNLTLLCGEHSLDLPFPMEEPFYFMNQEPHLSDLAGWQPPGFLTPHRAYKNLVHPPPFSTAPTSVFLDPLIILAHITFILISLTGKQHLGLSAFLPLADHSINQ</sequence>
<reference evidence="1 2" key="1">
    <citation type="submission" date="2021-06" db="EMBL/GenBank/DDBJ databases">
        <authorList>
            <person name="Palmer J.M."/>
        </authorList>
    </citation>
    <scope>NUCLEOTIDE SEQUENCE [LARGE SCALE GENOMIC DNA]</scope>
    <source>
        <strain evidence="1 2">AS_MEX2019</strain>
        <tissue evidence="1">Muscle</tissue>
    </source>
</reference>
<protein>
    <submittedName>
        <fullName evidence="1">Uncharacterized protein</fullName>
    </submittedName>
</protein>
<dbReference type="Proteomes" id="UP001469553">
    <property type="component" value="Unassembled WGS sequence"/>
</dbReference>
<proteinExistence type="predicted"/>
<accession>A0ABV0ZMT7</accession>
<feature type="non-terminal residue" evidence="1">
    <location>
        <position position="134"/>
    </location>
</feature>